<keyword evidence="2" id="KW-1185">Reference proteome</keyword>
<name>A0A9P1NM29_9PROT</name>
<accession>A0A9P1NM29</accession>
<dbReference type="EMBL" id="HE577327">
    <property type="protein sequence ID" value="CCC98278.1"/>
    <property type="molecule type" value="Genomic_DNA"/>
</dbReference>
<organism evidence="1 2">
    <name type="scientific">Azospirillum baldaniorum</name>
    <dbReference type="NCBI Taxonomy" id="1064539"/>
    <lineage>
        <taxon>Bacteria</taxon>
        <taxon>Pseudomonadati</taxon>
        <taxon>Pseudomonadota</taxon>
        <taxon>Alphaproteobacteria</taxon>
        <taxon>Rhodospirillales</taxon>
        <taxon>Azospirillaceae</taxon>
        <taxon>Azospirillum</taxon>
    </lineage>
</organism>
<sequence>MRWRTKAGTCVPPLTKLFHKTLYL</sequence>
<protein>
    <submittedName>
        <fullName evidence="1">Uncharacterized protein</fullName>
    </submittedName>
</protein>
<gene>
    <name evidence="1" type="ORF">AZOBR_140008</name>
</gene>
<reference evidence="1 2" key="1">
    <citation type="journal article" date="2011" name="PLoS Genet.">
        <title>Azospirillum genomes reveal transition of bacteria from aquatic to terrestrial environments.</title>
        <authorList>
            <person name="Wisniewski-Dye F."/>
            <person name="Borziak K."/>
            <person name="Khalsa-Moyers G."/>
            <person name="Alexandre G."/>
            <person name="Sukharnikov L.O."/>
            <person name="Wuichet K."/>
            <person name="Hurst G.B."/>
            <person name="McDonald W.H."/>
            <person name="Robertson J.S."/>
            <person name="Barbe V."/>
            <person name="Calteau A."/>
            <person name="Rouy Z."/>
            <person name="Mangenot S."/>
            <person name="Prigent-Combaret C."/>
            <person name="Normand P."/>
            <person name="Boyer M."/>
            <person name="Siguier P."/>
            <person name="Dessaux Y."/>
            <person name="Elmerich C."/>
            <person name="Condemine G."/>
            <person name="Krishnen G."/>
            <person name="Kennedy I."/>
            <person name="Paterson A.H."/>
            <person name="Gonzalez V."/>
            <person name="Mavingui P."/>
            <person name="Zhulin I.B."/>
        </authorList>
    </citation>
    <scope>NUCLEOTIDE SEQUENCE [LARGE SCALE GENOMIC DNA]</scope>
    <source>
        <strain evidence="1 2">Sp245</strain>
    </source>
</reference>
<dbReference type="KEGG" id="abs:AZOBR_140008"/>
<evidence type="ECO:0000313" key="2">
    <source>
        <dbReference type="Proteomes" id="UP000007319"/>
    </source>
</evidence>
<proteinExistence type="predicted"/>
<evidence type="ECO:0000313" key="1">
    <source>
        <dbReference type="EMBL" id="CCC98278.1"/>
    </source>
</evidence>
<dbReference type="AlphaFoldDB" id="A0A9P1NM29"/>
<dbReference type="Proteomes" id="UP000007319">
    <property type="component" value="Chromosome"/>
</dbReference>